<gene>
    <name evidence="4" type="primary">LOC102504444</name>
</gene>
<dbReference type="GeneID" id="102504444"/>
<reference evidence="4" key="1">
    <citation type="submission" date="2025-08" db="UniProtKB">
        <authorList>
            <consortium name="RefSeq"/>
        </authorList>
    </citation>
    <scope>IDENTIFICATION</scope>
    <source>
        <tissue evidence="4">Ear skin</tissue>
    </source>
</reference>
<dbReference type="RefSeq" id="XP_014422160.1">
    <property type="nucleotide sequence ID" value="XM_014566674.2"/>
</dbReference>
<evidence type="ECO:0000256" key="1">
    <source>
        <dbReference type="SAM" id="Coils"/>
    </source>
</evidence>
<dbReference type="InterPro" id="IPR052825">
    <property type="entry name" value="CCD-Prefoldin_beta-like"/>
</dbReference>
<dbReference type="OrthoDB" id="10007527at2759"/>
<feature type="coiled-coil region" evidence="1">
    <location>
        <begin position="192"/>
        <end position="300"/>
    </location>
</feature>
<dbReference type="KEGG" id="cfr:102504444"/>
<name>A0A8B7KFS0_CAMFR</name>
<dbReference type="InterPro" id="IPR031476">
    <property type="entry name" value="DUF4686"/>
</dbReference>
<dbReference type="PANTHER" id="PTHR34479">
    <property type="entry name" value="COILED-COIL DOMAIN-CONTAINING PROTEIN 30"/>
    <property type="match status" value="1"/>
</dbReference>
<dbReference type="PANTHER" id="PTHR34479:SF1">
    <property type="entry name" value="COILED-COIL DOMAIN-CONTAINING PROTEIN 30"/>
    <property type="match status" value="1"/>
</dbReference>
<accession>A0A8B7KFS0</accession>
<organism evidence="3 4">
    <name type="scientific">Camelus ferus</name>
    <name type="common">Wild bactrian camel</name>
    <name type="synonym">Camelus bactrianus ferus</name>
    <dbReference type="NCBI Taxonomy" id="419612"/>
    <lineage>
        <taxon>Eukaryota</taxon>
        <taxon>Metazoa</taxon>
        <taxon>Chordata</taxon>
        <taxon>Craniata</taxon>
        <taxon>Vertebrata</taxon>
        <taxon>Euteleostomi</taxon>
        <taxon>Mammalia</taxon>
        <taxon>Eutheria</taxon>
        <taxon>Laurasiatheria</taxon>
        <taxon>Artiodactyla</taxon>
        <taxon>Tylopoda</taxon>
        <taxon>Camelidae</taxon>
        <taxon>Camelus</taxon>
    </lineage>
</organism>
<feature type="coiled-coil region" evidence="1">
    <location>
        <begin position="339"/>
        <end position="394"/>
    </location>
</feature>
<keyword evidence="1" id="KW-0175">Coiled coil</keyword>
<feature type="region of interest" description="Disordered" evidence="2">
    <location>
        <begin position="129"/>
        <end position="192"/>
    </location>
</feature>
<dbReference type="Proteomes" id="UP000694856">
    <property type="component" value="Chromosome 13"/>
</dbReference>
<dbReference type="Pfam" id="PF15742">
    <property type="entry name" value="DUF4686"/>
    <property type="match status" value="1"/>
</dbReference>
<evidence type="ECO:0000256" key="2">
    <source>
        <dbReference type="SAM" id="MobiDB-lite"/>
    </source>
</evidence>
<dbReference type="AlphaFoldDB" id="A0A8B7KFS0"/>
<keyword evidence="3" id="KW-1185">Reference proteome</keyword>
<feature type="compositionally biased region" description="Basic and acidic residues" evidence="2">
    <location>
        <begin position="162"/>
        <end position="192"/>
    </location>
</feature>
<feature type="region of interest" description="Disordered" evidence="2">
    <location>
        <begin position="556"/>
        <end position="575"/>
    </location>
</feature>
<protein>
    <submittedName>
        <fullName evidence="4">Coiled-coil domain-containing protein 30 isoform X1</fullName>
    </submittedName>
</protein>
<proteinExistence type="predicted"/>
<evidence type="ECO:0000313" key="4">
    <source>
        <dbReference type="RefSeq" id="XP_014422160.1"/>
    </source>
</evidence>
<evidence type="ECO:0000313" key="3">
    <source>
        <dbReference type="Proteomes" id="UP000694856"/>
    </source>
</evidence>
<sequence length="809" mass="94679">MLWVAKYFIFSSPGLIWKIFSVPLHYGKLSVLGKLETRLEKRALVENYVNHVCNLPEEREAFSHGYGKENRQLRRQFKELQLKQEVQIKEVEEMLYQEGLSEIALSSPHEQIAHSLMEGSTVLRKLELGDPKPESQRRTSSNLQKEFSQEKSEQIHQPLQRGDQKHQEPKPHSKKNQSESHNEDLEKDKISQNCLERDMEQVSERLGMAQEEVQRLTDELQEKEKEQNKLDSALEKSQLEIEKLKENLMKLKENDSLDLRKAKEHNQRLDEEILALRNRVRSLDSEKRVLGEEVERLKGEICEYQENKQLGNHSPGKTVGTERKVEYPSSGEKLKHQQQETLHQNLHRLQVLYNSAEKELRYERGKNLDLKQHNSLLQEENIKMKIELKQAREKLLDSTKTCSSLTAEWKHCQQKIKELELEVLKQAQCIKSQNNLQEKLAQEKSKVADGEEKILDLQQKLEHAHKVCLTDTCILRRKQLEERIKEAMENEAKMKQQYEEEQQKRKLLDQNMNELQKQVKLLQDKENQLEMTSSQQQSTIQQQEAQLKQLENAKRTSNEHLKSNQELSEKLSRLQQEKEALHQEYRKVLNQLDVHVRNYHEKHHHQKAKLRRIKDRLVHEVALRDDRIKQLENETRALWQQVEKEKVFQDQVIAQNDILLLEKSKLLEQLTEQEELIHSNKGVISSVQSRVLLLDKENKQLQENSLQLVQQVGLLERIIRSIQIRRGEETTISDIPGSEALNKIVPLPNSSFSGTDLVESAGSLQEAEEHKSEEAMANPKSLKSLLRSQISEAGYINVASLKETHHIKE</sequence>
<feature type="region of interest" description="Disordered" evidence="2">
    <location>
        <begin position="756"/>
        <end position="781"/>
    </location>
</feature>